<keyword evidence="1" id="KW-0812">Transmembrane</keyword>
<dbReference type="SUPFAM" id="SSF53955">
    <property type="entry name" value="Lysozyme-like"/>
    <property type="match status" value="1"/>
</dbReference>
<keyword evidence="1" id="KW-0472">Membrane</keyword>
<evidence type="ECO:0000256" key="1">
    <source>
        <dbReference type="SAM" id="Phobius"/>
    </source>
</evidence>
<dbReference type="InterPro" id="IPR008258">
    <property type="entry name" value="Transglycosylase_SLT_dom_1"/>
</dbReference>
<dbReference type="Pfam" id="PF01464">
    <property type="entry name" value="SLT"/>
    <property type="match status" value="1"/>
</dbReference>
<reference evidence="3 4" key="1">
    <citation type="submission" date="2017-01" db="EMBL/GenBank/DDBJ databases">
        <authorList>
            <person name="Mah S.A."/>
            <person name="Swanson W.J."/>
            <person name="Moy G.W."/>
            <person name="Vacquier V.D."/>
        </authorList>
    </citation>
    <scope>NUCLEOTIDE SEQUENCE [LARGE SCALE GENOMIC DNA]</scope>
</reference>
<keyword evidence="1" id="KW-1133">Transmembrane helix</keyword>
<dbReference type="CDD" id="cd00254">
    <property type="entry name" value="LT-like"/>
    <property type="match status" value="1"/>
</dbReference>
<gene>
    <name evidence="3" type="ORF">YOLOSWAG_296</name>
</gene>
<organism evidence="3 4">
    <name type="scientific">Erwinia phage vB_EamM_Yoloswag</name>
    <dbReference type="NCBI Taxonomy" id="1958956"/>
    <lineage>
        <taxon>Viruses</taxon>
        <taxon>Duplodnaviria</taxon>
        <taxon>Heunggongvirae</taxon>
        <taxon>Uroviricota</taxon>
        <taxon>Caudoviricetes</taxon>
        <taxon>Yoloswagvirus</taxon>
        <taxon>Yoloswagvirus yoloswag</taxon>
    </lineage>
</organism>
<evidence type="ECO:0000259" key="2">
    <source>
        <dbReference type="Pfam" id="PF01464"/>
    </source>
</evidence>
<protein>
    <submittedName>
        <fullName evidence="3">Putative lytic transglycosylase</fullName>
    </submittedName>
</protein>
<keyword evidence="4" id="KW-1185">Reference proteome</keyword>
<evidence type="ECO:0000313" key="4">
    <source>
        <dbReference type="Proteomes" id="UP000221250"/>
    </source>
</evidence>
<dbReference type="Proteomes" id="UP000221250">
    <property type="component" value="Segment"/>
</dbReference>
<feature type="transmembrane region" description="Helical" evidence="1">
    <location>
        <begin position="18"/>
        <end position="37"/>
    </location>
</feature>
<dbReference type="Gene3D" id="1.10.530.10">
    <property type="match status" value="1"/>
</dbReference>
<dbReference type="EMBL" id="KY448244">
    <property type="protein sequence ID" value="AQT28766.1"/>
    <property type="molecule type" value="Genomic_DNA"/>
</dbReference>
<proteinExistence type="predicted"/>
<name>A0A1S6L3L4_9CAUD</name>
<accession>A0A1S6L3L4</accession>
<feature type="domain" description="Transglycosylase SLT" evidence="2">
    <location>
        <begin position="110"/>
        <end position="207"/>
    </location>
</feature>
<evidence type="ECO:0000313" key="3">
    <source>
        <dbReference type="EMBL" id="AQT28766.1"/>
    </source>
</evidence>
<sequence>MVTVLNNRTDEVMRRLNVFIWSLVVTLCILYSAIISFQAQASLSTEPDNTIHMQNIVSLDPENRVALKYLEDLERRREHQKLLAASTSHKRLNAIYSHLPRPKDLGLEFDRAAKKYNVSARLLLSMCVTESHLGVKKRNRSGATGICQIIPSQHGTTARAMLDYRKNIDMAASILADYAQQCGGQWCAVQAYNVGIGAYKKGIRARAYLAKVKREYNKRISAT</sequence>
<dbReference type="InterPro" id="IPR023346">
    <property type="entry name" value="Lysozyme-like_dom_sf"/>
</dbReference>